<evidence type="ECO:0000256" key="8">
    <source>
        <dbReference type="ARBA" id="ARBA00022840"/>
    </source>
</evidence>
<keyword evidence="10" id="KW-0812">Transmembrane</keyword>
<keyword evidence="9" id="KW-0902">Two-component regulatory system</keyword>
<name>A0A2N9WU38_9NEIS</name>
<evidence type="ECO:0000256" key="4">
    <source>
        <dbReference type="ARBA" id="ARBA00022553"/>
    </source>
</evidence>
<feature type="transmembrane region" description="Helical" evidence="10">
    <location>
        <begin position="12"/>
        <end position="34"/>
    </location>
</feature>
<dbReference type="InterPro" id="IPR036097">
    <property type="entry name" value="HisK_dim/P_sf"/>
</dbReference>
<evidence type="ECO:0000313" key="13">
    <source>
        <dbReference type="Proteomes" id="UP000231293"/>
    </source>
</evidence>
<evidence type="ECO:0000256" key="5">
    <source>
        <dbReference type="ARBA" id="ARBA00022679"/>
    </source>
</evidence>
<dbReference type="InterPro" id="IPR003661">
    <property type="entry name" value="HisK_dim/P_dom"/>
</dbReference>
<dbReference type="GO" id="GO:0005524">
    <property type="term" value="F:ATP binding"/>
    <property type="evidence" value="ECO:0007669"/>
    <property type="project" value="UniProtKB-KW"/>
</dbReference>
<dbReference type="Pfam" id="PF00512">
    <property type="entry name" value="HisKA"/>
    <property type="match status" value="1"/>
</dbReference>
<keyword evidence="8" id="KW-0067">ATP-binding</keyword>
<dbReference type="AlphaFoldDB" id="A0A2N9WU38"/>
<organism evidence="12 13">
    <name type="scientific">Snodgrassella alvi</name>
    <dbReference type="NCBI Taxonomy" id="1196083"/>
    <lineage>
        <taxon>Bacteria</taxon>
        <taxon>Pseudomonadati</taxon>
        <taxon>Pseudomonadota</taxon>
        <taxon>Betaproteobacteria</taxon>
        <taxon>Neisseriales</taxon>
        <taxon>Neisseriaceae</taxon>
        <taxon>Snodgrassella</taxon>
    </lineage>
</organism>
<keyword evidence="4" id="KW-0597">Phosphoprotein</keyword>
<protein>
    <recommendedName>
        <fullName evidence="3">histidine kinase</fullName>
        <ecNumber evidence="3">2.7.13.3</ecNumber>
    </recommendedName>
</protein>
<keyword evidence="6" id="KW-0547">Nucleotide-binding</keyword>
<keyword evidence="10" id="KW-1133">Transmembrane helix</keyword>
<dbReference type="RefSeq" id="WP_100091410.1">
    <property type="nucleotide sequence ID" value="NZ_MDVB01000059.1"/>
</dbReference>
<comment type="subcellular location">
    <subcellularLocation>
        <location evidence="2">Membrane</location>
        <topology evidence="2">Multi-pass membrane protein</topology>
    </subcellularLocation>
</comment>
<dbReference type="EC" id="2.7.13.3" evidence="3"/>
<keyword evidence="10" id="KW-0472">Membrane</keyword>
<dbReference type="GO" id="GO:0005886">
    <property type="term" value="C:plasma membrane"/>
    <property type="evidence" value="ECO:0007669"/>
    <property type="project" value="TreeGrafter"/>
</dbReference>
<dbReference type="EMBL" id="MDVB01000059">
    <property type="protein sequence ID" value="PIT15519.1"/>
    <property type="molecule type" value="Genomic_DNA"/>
</dbReference>
<dbReference type="InterPro" id="IPR050428">
    <property type="entry name" value="TCS_sensor_his_kinase"/>
</dbReference>
<dbReference type="SMART" id="SM00388">
    <property type="entry name" value="HisKA"/>
    <property type="match status" value="1"/>
</dbReference>
<comment type="caution">
    <text evidence="12">The sequence shown here is derived from an EMBL/GenBank/DDBJ whole genome shotgun (WGS) entry which is preliminary data.</text>
</comment>
<dbReference type="GO" id="GO:0000155">
    <property type="term" value="F:phosphorelay sensor kinase activity"/>
    <property type="evidence" value="ECO:0007669"/>
    <property type="project" value="InterPro"/>
</dbReference>
<dbReference type="Proteomes" id="UP000231293">
    <property type="component" value="Unassembled WGS sequence"/>
</dbReference>
<dbReference type="PANTHER" id="PTHR45436">
    <property type="entry name" value="SENSOR HISTIDINE KINASE YKOH"/>
    <property type="match status" value="1"/>
</dbReference>
<dbReference type="CDD" id="cd00082">
    <property type="entry name" value="HisKA"/>
    <property type="match status" value="1"/>
</dbReference>
<evidence type="ECO:0000256" key="9">
    <source>
        <dbReference type="ARBA" id="ARBA00023012"/>
    </source>
</evidence>
<evidence type="ECO:0000256" key="3">
    <source>
        <dbReference type="ARBA" id="ARBA00012438"/>
    </source>
</evidence>
<evidence type="ECO:0000256" key="1">
    <source>
        <dbReference type="ARBA" id="ARBA00000085"/>
    </source>
</evidence>
<gene>
    <name evidence="12" type="ORF">BGI32_05515</name>
</gene>
<comment type="catalytic activity">
    <reaction evidence="1">
        <text>ATP + protein L-histidine = ADP + protein N-phospho-L-histidine.</text>
        <dbReference type="EC" id="2.7.13.3"/>
    </reaction>
</comment>
<reference evidence="12 13" key="1">
    <citation type="journal article" date="2017" name="MBio">
        <title>Type VI secretion-mediated competition in the bee gut microbiome.</title>
        <authorList>
            <person name="Steele M.I."/>
            <person name="Kwong W.K."/>
            <person name="Powell J.E."/>
            <person name="Whiteley M."/>
            <person name="Moran N.A."/>
        </authorList>
    </citation>
    <scope>NUCLEOTIDE SEQUENCE [LARGE SCALE GENOMIC DNA]</scope>
    <source>
        <strain evidence="12 13">App2-2</strain>
    </source>
</reference>
<feature type="domain" description="Signal transduction histidine kinase dimerisation/phosphoacceptor" evidence="11">
    <location>
        <begin position="87"/>
        <end position="152"/>
    </location>
</feature>
<proteinExistence type="predicted"/>
<evidence type="ECO:0000256" key="2">
    <source>
        <dbReference type="ARBA" id="ARBA00004141"/>
    </source>
</evidence>
<dbReference type="Gene3D" id="1.10.287.130">
    <property type="match status" value="1"/>
</dbReference>
<evidence type="ECO:0000256" key="10">
    <source>
        <dbReference type="SAM" id="Phobius"/>
    </source>
</evidence>
<keyword evidence="7" id="KW-0418">Kinase</keyword>
<evidence type="ECO:0000259" key="11">
    <source>
        <dbReference type="SMART" id="SM00388"/>
    </source>
</evidence>
<evidence type="ECO:0000256" key="6">
    <source>
        <dbReference type="ARBA" id="ARBA00022741"/>
    </source>
</evidence>
<dbReference type="SUPFAM" id="SSF47384">
    <property type="entry name" value="Homodimeric domain of signal transducing histidine kinase"/>
    <property type="match status" value="1"/>
</dbReference>
<accession>A0A2N9WU38</accession>
<sequence>MHERLQTVLRAVWSQLAVSILALPLLLWLIAWGVRRGTKPLQTLTQTLYQREPHSVSPISCVVPTEIQPIITALNDLFQRIEQTRARELRFTADAAHELRSPLAALKVQTEVLALTNLDDTQQQRVRNIEHNINRTTHLVDQLLTLSRLAPLTAPPYTAAVNWTDITSEAIESVNLYARERYCRVQR</sequence>
<dbReference type="PANTHER" id="PTHR45436:SF14">
    <property type="entry name" value="SENSOR PROTEIN QSEC"/>
    <property type="match status" value="1"/>
</dbReference>
<evidence type="ECO:0000313" key="12">
    <source>
        <dbReference type="EMBL" id="PIT15519.1"/>
    </source>
</evidence>
<keyword evidence="5" id="KW-0808">Transferase</keyword>
<evidence type="ECO:0000256" key="7">
    <source>
        <dbReference type="ARBA" id="ARBA00022777"/>
    </source>
</evidence>